<evidence type="ECO:0000256" key="5">
    <source>
        <dbReference type="ARBA" id="ARBA00022985"/>
    </source>
</evidence>
<dbReference type="Gene3D" id="3.90.550.10">
    <property type="entry name" value="Spore Coat Polysaccharide Biosynthesis Protein SpsA, Chain A"/>
    <property type="match status" value="1"/>
</dbReference>
<dbReference type="Proteomes" id="UP000528595">
    <property type="component" value="Unassembled WGS sequence"/>
</dbReference>
<dbReference type="InterPro" id="IPR029044">
    <property type="entry name" value="Nucleotide-diphossugar_trans"/>
</dbReference>
<name>A0AB73GTW2_9XANT</name>
<evidence type="ECO:0000256" key="8">
    <source>
        <dbReference type="SAM" id="Phobius"/>
    </source>
</evidence>
<dbReference type="GO" id="GO:0005886">
    <property type="term" value="C:plasma membrane"/>
    <property type="evidence" value="ECO:0007669"/>
    <property type="project" value="TreeGrafter"/>
</dbReference>
<evidence type="ECO:0000256" key="3">
    <source>
        <dbReference type="ARBA" id="ARBA00022679"/>
    </source>
</evidence>
<dbReference type="CDD" id="cd04187">
    <property type="entry name" value="DPM1_like_bac"/>
    <property type="match status" value="1"/>
</dbReference>
<dbReference type="EMBL" id="JACIIQ010000003">
    <property type="protein sequence ID" value="MBB5669456.1"/>
    <property type="molecule type" value="Genomic_DNA"/>
</dbReference>
<dbReference type="InterPro" id="IPR050256">
    <property type="entry name" value="Glycosyltransferase_2"/>
</dbReference>
<evidence type="ECO:0000256" key="6">
    <source>
        <dbReference type="ARBA" id="ARBA00022989"/>
    </source>
</evidence>
<evidence type="ECO:0000313" key="10">
    <source>
        <dbReference type="EMBL" id="MBB5669456.1"/>
    </source>
</evidence>
<evidence type="ECO:0000259" key="9">
    <source>
        <dbReference type="Pfam" id="PF00535"/>
    </source>
</evidence>
<evidence type="ECO:0000256" key="4">
    <source>
        <dbReference type="ARBA" id="ARBA00022692"/>
    </source>
</evidence>
<dbReference type="RefSeq" id="WP_228960050.1">
    <property type="nucleotide sequence ID" value="NZ_JAASSC010000002.1"/>
</dbReference>
<proteinExistence type="predicted"/>
<organism evidence="10">
    <name type="scientific">Xanthomonas arboricola</name>
    <dbReference type="NCBI Taxonomy" id="56448"/>
    <lineage>
        <taxon>Bacteria</taxon>
        <taxon>Pseudomonadati</taxon>
        <taxon>Pseudomonadota</taxon>
        <taxon>Gammaproteobacteria</taxon>
        <taxon>Lysobacterales</taxon>
        <taxon>Lysobacteraceae</taxon>
        <taxon>Xanthomonas</taxon>
    </lineage>
</organism>
<accession>A0AB73GTW2</accession>
<dbReference type="AlphaFoldDB" id="A0AB73GTW2"/>
<keyword evidence="2 10" id="KW-0328">Glycosyltransferase</keyword>
<evidence type="ECO:0000256" key="2">
    <source>
        <dbReference type="ARBA" id="ARBA00022676"/>
    </source>
</evidence>
<sequence length="322" mass="35236">MTMPTETCKLSVVIPVYKSASILPKLADKLGRTLPTMFGDSFEVILVNDCSPDDSRKVLFDLARERPWWKVINLRKNAGQHNAIMAGLRVARGQQIITMDDDLQHNPDDIPALLAALGDGYDVCYAGFHSKQHALWKKAGSALNDRMAVYLLGKPQGLYLSPFRAMVAGVREELVKFTGPNVYLDGLILATTTRITSIKIDHHARADGQSGYSLRKSISLWLKMATSFSVFPLRLASLMGIAVSMLGFLLALVFVVQRFTVNAMPVGWASMMVCVLITGGVQLLAIGVIGEYLGRALRHVNATPQAVIESTANIPSHNERAT</sequence>
<evidence type="ECO:0000256" key="7">
    <source>
        <dbReference type="ARBA" id="ARBA00023136"/>
    </source>
</evidence>
<keyword evidence="6 8" id="KW-1133">Transmembrane helix</keyword>
<keyword evidence="5" id="KW-0448">Lipopolysaccharide biosynthesis</keyword>
<dbReference type="GO" id="GO:0099621">
    <property type="term" value="F:undecaprenyl-phosphate 4-deoxy-4-formamido-L-arabinose transferase activity"/>
    <property type="evidence" value="ECO:0007669"/>
    <property type="project" value="UniProtKB-EC"/>
</dbReference>
<dbReference type="GO" id="GO:0009103">
    <property type="term" value="P:lipopolysaccharide biosynthetic process"/>
    <property type="evidence" value="ECO:0007669"/>
    <property type="project" value="UniProtKB-KW"/>
</dbReference>
<gene>
    <name evidence="10" type="ORF">FHR65_000990</name>
</gene>
<keyword evidence="7 8" id="KW-0472">Membrane</keyword>
<feature type="transmembrane region" description="Helical" evidence="8">
    <location>
        <begin position="268"/>
        <end position="289"/>
    </location>
</feature>
<keyword evidence="1" id="KW-1003">Cell membrane</keyword>
<feature type="transmembrane region" description="Helical" evidence="8">
    <location>
        <begin position="233"/>
        <end position="256"/>
    </location>
</feature>
<dbReference type="InterPro" id="IPR001173">
    <property type="entry name" value="Glyco_trans_2-like"/>
</dbReference>
<comment type="caution">
    <text evidence="10">The sequence shown here is derived from an EMBL/GenBank/DDBJ whole genome shotgun (WGS) entry which is preliminary data.</text>
</comment>
<dbReference type="SUPFAM" id="SSF53448">
    <property type="entry name" value="Nucleotide-diphospho-sugar transferases"/>
    <property type="match status" value="1"/>
</dbReference>
<keyword evidence="3 10" id="KW-0808">Transferase</keyword>
<protein>
    <submittedName>
        <fullName evidence="10">Undecaprenyl-phosphate 4-deoxy-4-formamido-L-arabinose transferase</fullName>
        <ecNumber evidence="10">2.4.2.53</ecNumber>
    </submittedName>
</protein>
<evidence type="ECO:0000256" key="1">
    <source>
        <dbReference type="ARBA" id="ARBA00022475"/>
    </source>
</evidence>
<dbReference type="EC" id="2.4.2.53" evidence="10"/>
<reference evidence="10" key="1">
    <citation type="submission" date="2020-08" db="EMBL/GenBank/DDBJ databases">
        <title>Studying the diversity of plant-associated saprophytic bacteria and their role in host health and plant-pathogen interactions.</title>
        <authorList>
            <person name="Potnis N."/>
        </authorList>
    </citation>
    <scope>NUCLEOTIDE SEQUENCE</scope>
    <source>
        <strain evidence="10">F21</strain>
    </source>
</reference>
<feature type="domain" description="Glycosyltransferase 2-like" evidence="9">
    <location>
        <begin position="11"/>
        <end position="134"/>
    </location>
</feature>
<dbReference type="GeneID" id="67408311"/>
<dbReference type="PANTHER" id="PTHR48090">
    <property type="entry name" value="UNDECAPRENYL-PHOSPHATE 4-DEOXY-4-FORMAMIDO-L-ARABINOSE TRANSFERASE-RELATED"/>
    <property type="match status" value="1"/>
</dbReference>
<dbReference type="PANTHER" id="PTHR48090:SF3">
    <property type="entry name" value="UNDECAPRENYL-PHOSPHATE 4-DEOXY-4-FORMAMIDO-L-ARABINOSE TRANSFERASE"/>
    <property type="match status" value="1"/>
</dbReference>
<keyword evidence="4 8" id="KW-0812">Transmembrane</keyword>
<dbReference type="Pfam" id="PF00535">
    <property type="entry name" value="Glycos_transf_2"/>
    <property type="match status" value="1"/>
</dbReference>